<evidence type="ECO:0000313" key="1">
    <source>
        <dbReference type="EMBL" id="CAG8634192.1"/>
    </source>
</evidence>
<gene>
    <name evidence="1" type="ORF">FMOSSE_LOCUS10646</name>
</gene>
<dbReference type="EMBL" id="CAJVPP010003647">
    <property type="protein sequence ID" value="CAG8634192.1"/>
    <property type="molecule type" value="Genomic_DNA"/>
</dbReference>
<organism evidence="1 2">
    <name type="scientific">Funneliformis mosseae</name>
    <name type="common">Endomycorrhizal fungus</name>
    <name type="synonym">Glomus mosseae</name>
    <dbReference type="NCBI Taxonomy" id="27381"/>
    <lineage>
        <taxon>Eukaryota</taxon>
        <taxon>Fungi</taxon>
        <taxon>Fungi incertae sedis</taxon>
        <taxon>Mucoromycota</taxon>
        <taxon>Glomeromycotina</taxon>
        <taxon>Glomeromycetes</taxon>
        <taxon>Glomerales</taxon>
        <taxon>Glomeraceae</taxon>
        <taxon>Funneliformis</taxon>
    </lineage>
</organism>
<sequence>MDGKYNQTYLSKKKESAAFTEDSVTFIENSSGSVTFAGGSISFAKDSNATFAEGSVAFKDDSDTRSSVVLVRKSDTSKKEIENKKRVELDNDRIVQHCTFECSFSDKLTFNQ</sequence>
<keyword evidence="2" id="KW-1185">Reference proteome</keyword>
<reference evidence="1" key="1">
    <citation type="submission" date="2021-06" db="EMBL/GenBank/DDBJ databases">
        <authorList>
            <person name="Kallberg Y."/>
            <person name="Tangrot J."/>
            <person name="Rosling A."/>
        </authorList>
    </citation>
    <scope>NUCLEOTIDE SEQUENCE</scope>
    <source>
        <strain evidence="1">87-6 pot B 2015</strain>
    </source>
</reference>
<comment type="caution">
    <text evidence="1">The sequence shown here is derived from an EMBL/GenBank/DDBJ whole genome shotgun (WGS) entry which is preliminary data.</text>
</comment>
<dbReference type="AlphaFoldDB" id="A0A9N9DG26"/>
<evidence type="ECO:0000313" key="2">
    <source>
        <dbReference type="Proteomes" id="UP000789375"/>
    </source>
</evidence>
<dbReference type="Proteomes" id="UP000789375">
    <property type="component" value="Unassembled WGS sequence"/>
</dbReference>
<name>A0A9N9DG26_FUNMO</name>
<proteinExistence type="predicted"/>
<feature type="non-terminal residue" evidence="1">
    <location>
        <position position="1"/>
    </location>
</feature>
<protein>
    <submittedName>
        <fullName evidence="1">5412_t:CDS:1</fullName>
    </submittedName>
</protein>
<accession>A0A9N9DG26</accession>